<proteinExistence type="predicted"/>
<reference evidence="1" key="1">
    <citation type="submission" date="2022-11" db="EMBL/GenBank/DDBJ databases">
        <title>Genome Sequence of Nemania bipapillata.</title>
        <authorList>
            <person name="Buettner E."/>
        </authorList>
    </citation>
    <scope>NUCLEOTIDE SEQUENCE</scope>
    <source>
        <strain evidence="1">CP14</strain>
    </source>
</reference>
<dbReference type="Proteomes" id="UP001153334">
    <property type="component" value="Unassembled WGS sequence"/>
</dbReference>
<evidence type="ECO:0000313" key="1">
    <source>
        <dbReference type="EMBL" id="KAJ8119762.1"/>
    </source>
</evidence>
<protein>
    <submittedName>
        <fullName evidence="1">Uncharacterized protein</fullName>
    </submittedName>
</protein>
<dbReference type="EMBL" id="JAPESX010000773">
    <property type="protein sequence ID" value="KAJ8119762.1"/>
    <property type="molecule type" value="Genomic_DNA"/>
</dbReference>
<keyword evidence="2" id="KW-1185">Reference proteome</keyword>
<accession>A0ACC2IX94</accession>
<name>A0ACC2IX94_9PEZI</name>
<organism evidence="1 2">
    <name type="scientific">Nemania bipapillata</name>
    <dbReference type="NCBI Taxonomy" id="110536"/>
    <lineage>
        <taxon>Eukaryota</taxon>
        <taxon>Fungi</taxon>
        <taxon>Dikarya</taxon>
        <taxon>Ascomycota</taxon>
        <taxon>Pezizomycotina</taxon>
        <taxon>Sordariomycetes</taxon>
        <taxon>Xylariomycetidae</taxon>
        <taxon>Xylariales</taxon>
        <taxon>Xylariaceae</taxon>
        <taxon>Nemania</taxon>
    </lineage>
</organism>
<comment type="caution">
    <text evidence="1">The sequence shown here is derived from an EMBL/GenBank/DDBJ whole genome shotgun (WGS) entry which is preliminary data.</text>
</comment>
<sequence length="505" mass="56860">MFSPPKPKDSIQGTDDVKSSIGVELEFLVAIATPGQQLNIPTMVQSTNGAPLIFPSDFQQRGEATQSRIRETIARVVAQHRGTRIFGPDEEKQIATAVSVGGEVDGDLLHLRRYQDWTVGSDATVSLRPGDTENQEHMSEYDWKPIEVASPPLWATEDSWEEIRRVVEALREEYWIVTPRNAGMHVHYGHGKKYIPFGALRRIAAFLVAVDPIIVQLHPEHRRDNDFCLSNRLYSRVAHGLPAAVISQYLGAEYVEEAPEFPRARPRPEPVSRPTFQRTEGLVVPFRRGQLTGYTFNPETFLEIGYEVDPDDFGSADEPNPQPLEIPYAAREILRCLNAPTVANLSTHDPGDRPAYSFLNYTLDQYKRLTRSRGTLDLDSQPKRTIEFRQMAATMDPDEVVAHGKVVVRLCEFATEADLDELWKVILDCTVAEVDGTWYDVFDLLVELGLTPEARVLKHSVARFRGLGETVPEEVGKNEETSTAEEKAETRSGRPRWLSVIPGFR</sequence>
<gene>
    <name evidence="1" type="ORF">ONZ43_g3359</name>
</gene>
<evidence type="ECO:0000313" key="2">
    <source>
        <dbReference type="Proteomes" id="UP001153334"/>
    </source>
</evidence>